<dbReference type="EMBL" id="CP096973">
    <property type="protein sequence ID" value="UYO73956.1"/>
    <property type="molecule type" value="Genomic_DNA"/>
</dbReference>
<protein>
    <submittedName>
        <fullName evidence="1">Uncharacterized protein</fullName>
    </submittedName>
</protein>
<dbReference type="RefSeq" id="WP_264017990.1">
    <property type="nucleotide sequence ID" value="NZ_CP096973.1"/>
</dbReference>
<dbReference type="AlphaFoldDB" id="A0AA46YNG0"/>
<dbReference type="Proteomes" id="UP001164935">
    <property type="component" value="Chromosome"/>
</dbReference>
<reference evidence="1" key="1">
    <citation type="submission" date="2022-05" db="EMBL/GenBank/DDBJ databases">
        <title>Complete sequence of a novel PHA-producing Halomonas strain.</title>
        <authorList>
            <person name="Zheng Z."/>
        </authorList>
    </citation>
    <scope>NUCLEOTIDE SEQUENCE</scope>
    <source>
        <strain evidence="1">ZZQ-149</strain>
    </source>
</reference>
<dbReference type="KEGG" id="hqn:M0220_13895"/>
<evidence type="ECO:0000313" key="2">
    <source>
        <dbReference type="Proteomes" id="UP001164935"/>
    </source>
</evidence>
<gene>
    <name evidence="1" type="ORF">M0220_13895</name>
</gene>
<sequence>MKQEIIGNTVRRRIQEAVQNTSELSSSESADVAFHMTDWLGDLDRLVQFYSAPEQFSDQEVHRLLVNFLVHVPNHVAAAAALLADSPVSDIFQVGAVRHE</sequence>
<keyword evidence="2" id="KW-1185">Reference proteome</keyword>
<accession>A0AA46YNG0</accession>
<name>A0AA46YNG0_9GAMM</name>
<evidence type="ECO:0000313" key="1">
    <source>
        <dbReference type="EMBL" id="UYO73956.1"/>
    </source>
</evidence>
<proteinExistence type="predicted"/>
<organism evidence="1 2">
    <name type="scientific">Halomonas qinghailakensis</name>
    <dbReference type="NCBI Taxonomy" id="2937790"/>
    <lineage>
        <taxon>Bacteria</taxon>
        <taxon>Pseudomonadati</taxon>
        <taxon>Pseudomonadota</taxon>
        <taxon>Gammaproteobacteria</taxon>
        <taxon>Oceanospirillales</taxon>
        <taxon>Halomonadaceae</taxon>
        <taxon>Halomonas</taxon>
    </lineage>
</organism>